<keyword evidence="1" id="KW-0411">Iron-sulfur</keyword>
<dbReference type="InterPro" id="IPR016101">
    <property type="entry name" value="CO_DH_a-bundle"/>
</dbReference>
<accession>A0A926VEZ3</accession>
<reference evidence="4" key="1">
    <citation type="journal article" date="2015" name="ISME J.">
        <title>Draft Genome Sequence of Streptomyces incarnatus NRRL8089, which Produces the Nucleoside Antibiotic Sinefungin.</title>
        <authorList>
            <person name="Oshima K."/>
            <person name="Hattori M."/>
            <person name="Shimizu H."/>
            <person name="Fukuda K."/>
            <person name="Nemoto M."/>
            <person name="Inagaki K."/>
            <person name="Tamura T."/>
        </authorList>
    </citation>
    <scope>NUCLEOTIDE SEQUENCE</scope>
    <source>
        <strain evidence="4">FACHB-1375</strain>
    </source>
</reference>
<keyword evidence="5" id="KW-1185">Reference proteome</keyword>
<evidence type="ECO:0000313" key="5">
    <source>
        <dbReference type="Proteomes" id="UP000641646"/>
    </source>
</evidence>
<organism evidence="4 5">
    <name type="scientific">Aerosakkonema funiforme FACHB-1375</name>
    <dbReference type="NCBI Taxonomy" id="2949571"/>
    <lineage>
        <taxon>Bacteria</taxon>
        <taxon>Bacillati</taxon>
        <taxon>Cyanobacteriota</taxon>
        <taxon>Cyanophyceae</taxon>
        <taxon>Oscillatoriophycideae</taxon>
        <taxon>Aerosakkonematales</taxon>
        <taxon>Aerosakkonemataceae</taxon>
        <taxon>Aerosakkonema</taxon>
    </lineage>
</organism>
<dbReference type="GO" id="GO:0043885">
    <property type="term" value="F:anaerobic carbon-monoxide dehydrogenase activity"/>
    <property type="evidence" value="ECO:0007669"/>
    <property type="project" value="InterPro"/>
</dbReference>
<comment type="caution">
    <text evidence="4">The sequence shown here is derived from an EMBL/GenBank/DDBJ whole genome shotgun (WGS) entry which is preliminary data.</text>
</comment>
<keyword evidence="3" id="KW-0560">Oxidoreductase</keyword>
<name>A0A926VEZ3_9CYAN</name>
<keyword evidence="1" id="KW-0479">Metal-binding</keyword>
<evidence type="ECO:0008006" key="6">
    <source>
        <dbReference type="Google" id="ProtNLM"/>
    </source>
</evidence>
<keyword evidence="1" id="KW-0408">Iron</keyword>
<dbReference type="Proteomes" id="UP000641646">
    <property type="component" value="Unassembled WGS sequence"/>
</dbReference>
<proteinExistence type="predicted"/>
<dbReference type="GO" id="GO:0016151">
    <property type="term" value="F:nickel cation binding"/>
    <property type="evidence" value="ECO:0007669"/>
    <property type="project" value="InterPro"/>
</dbReference>
<keyword evidence="1" id="KW-0004">4Fe-4S</keyword>
<dbReference type="Gene3D" id="1.20.1270.30">
    <property type="match status" value="1"/>
</dbReference>
<evidence type="ECO:0000256" key="2">
    <source>
        <dbReference type="ARBA" id="ARBA00022596"/>
    </source>
</evidence>
<gene>
    <name evidence="4" type="ORF">H6G03_16010</name>
</gene>
<sequence length="99" mass="11692">MSEQDRQSQILLEPEQYQTLAQIASKQGRTISEVAQEIMRLGLESFEDRQKARQMEILERLNKTREEIYRTHGMYPGDIVAEVRAEREKQIDRVMRGEP</sequence>
<dbReference type="GO" id="GO:0051539">
    <property type="term" value="F:4 iron, 4 sulfur cluster binding"/>
    <property type="evidence" value="ECO:0007669"/>
    <property type="project" value="UniProtKB-KW"/>
</dbReference>
<dbReference type="AlphaFoldDB" id="A0A926VEZ3"/>
<evidence type="ECO:0000313" key="4">
    <source>
        <dbReference type="EMBL" id="MBD2182584.1"/>
    </source>
</evidence>
<evidence type="ECO:0000256" key="1">
    <source>
        <dbReference type="ARBA" id="ARBA00022485"/>
    </source>
</evidence>
<protein>
    <recommendedName>
        <fullName evidence="6">Ribbon-helix-helix protein CopG domain-containing protein</fullName>
    </recommendedName>
</protein>
<dbReference type="RefSeq" id="WP_190465445.1">
    <property type="nucleotide sequence ID" value="NZ_JACJPW010000039.1"/>
</dbReference>
<keyword evidence="2" id="KW-0533">Nickel</keyword>
<reference evidence="4" key="2">
    <citation type="submission" date="2020-08" db="EMBL/GenBank/DDBJ databases">
        <authorList>
            <person name="Chen M."/>
            <person name="Teng W."/>
            <person name="Zhao L."/>
            <person name="Hu C."/>
            <person name="Zhou Y."/>
            <person name="Han B."/>
            <person name="Song L."/>
            <person name="Shu W."/>
        </authorList>
    </citation>
    <scope>NUCLEOTIDE SEQUENCE</scope>
    <source>
        <strain evidence="4">FACHB-1375</strain>
    </source>
</reference>
<dbReference type="GO" id="GO:0006091">
    <property type="term" value="P:generation of precursor metabolites and energy"/>
    <property type="evidence" value="ECO:0007669"/>
    <property type="project" value="InterPro"/>
</dbReference>
<evidence type="ECO:0000256" key="3">
    <source>
        <dbReference type="ARBA" id="ARBA00023002"/>
    </source>
</evidence>
<dbReference type="EMBL" id="JACJPW010000039">
    <property type="protein sequence ID" value="MBD2182584.1"/>
    <property type="molecule type" value="Genomic_DNA"/>
</dbReference>